<name>A0AA88JDW4_FICCA</name>
<keyword evidence="2" id="KW-1185">Reference proteome</keyword>
<gene>
    <name evidence="1" type="ORF">TIFTF001_037733</name>
</gene>
<proteinExistence type="predicted"/>
<dbReference type="Proteomes" id="UP001187192">
    <property type="component" value="Unassembled WGS sequence"/>
</dbReference>
<protein>
    <submittedName>
        <fullName evidence="1">Uncharacterized protein</fullName>
    </submittedName>
</protein>
<dbReference type="AlphaFoldDB" id="A0AA88JDW4"/>
<accession>A0AA88JDW4</accession>
<reference evidence="1" key="1">
    <citation type="submission" date="2023-07" db="EMBL/GenBank/DDBJ databases">
        <title>draft genome sequence of fig (Ficus carica).</title>
        <authorList>
            <person name="Takahashi T."/>
            <person name="Nishimura K."/>
        </authorList>
    </citation>
    <scope>NUCLEOTIDE SEQUENCE</scope>
</reference>
<dbReference type="EMBL" id="BTGU01000671">
    <property type="protein sequence ID" value="GMN68676.1"/>
    <property type="molecule type" value="Genomic_DNA"/>
</dbReference>
<evidence type="ECO:0000313" key="1">
    <source>
        <dbReference type="EMBL" id="GMN68676.1"/>
    </source>
</evidence>
<evidence type="ECO:0000313" key="2">
    <source>
        <dbReference type="Proteomes" id="UP001187192"/>
    </source>
</evidence>
<organism evidence="1 2">
    <name type="scientific">Ficus carica</name>
    <name type="common">Common fig</name>
    <dbReference type="NCBI Taxonomy" id="3494"/>
    <lineage>
        <taxon>Eukaryota</taxon>
        <taxon>Viridiplantae</taxon>
        <taxon>Streptophyta</taxon>
        <taxon>Embryophyta</taxon>
        <taxon>Tracheophyta</taxon>
        <taxon>Spermatophyta</taxon>
        <taxon>Magnoliopsida</taxon>
        <taxon>eudicotyledons</taxon>
        <taxon>Gunneridae</taxon>
        <taxon>Pentapetalae</taxon>
        <taxon>rosids</taxon>
        <taxon>fabids</taxon>
        <taxon>Rosales</taxon>
        <taxon>Moraceae</taxon>
        <taxon>Ficeae</taxon>
        <taxon>Ficus</taxon>
    </lineage>
</organism>
<comment type="caution">
    <text evidence="1">The sequence shown here is derived from an EMBL/GenBank/DDBJ whole genome shotgun (WGS) entry which is preliminary data.</text>
</comment>
<sequence>MLLGQDFLPPASVISGPSDFWVALLKPVVPAPAQTFQAREFRAVFSAKPAHLVPAPA</sequence>